<feature type="domain" description="PET hydrolase/cutinase-like" evidence="3">
    <location>
        <begin position="83"/>
        <end position="257"/>
    </location>
</feature>
<gene>
    <name evidence="4" type="ORF">BT63DRAFT_483975</name>
</gene>
<reference evidence="4" key="1">
    <citation type="journal article" date="2020" name="Stud. Mycol.">
        <title>101 Dothideomycetes genomes: a test case for predicting lifestyles and emergence of pathogens.</title>
        <authorList>
            <person name="Haridas S."/>
            <person name="Albert R."/>
            <person name="Binder M."/>
            <person name="Bloem J."/>
            <person name="Labutti K."/>
            <person name="Salamov A."/>
            <person name="Andreopoulos B."/>
            <person name="Baker S."/>
            <person name="Barry K."/>
            <person name="Bills G."/>
            <person name="Bluhm B."/>
            <person name="Cannon C."/>
            <person name="Castanera R."/>
            <person name="Culley D."/>
            <person name="Daum C."/>
            <person name="Ezra D."/>
            <person name="Gonzalez J."/>
            <person name="Henrissat B."/>
            <person name="Kuo A."/>
            <person name="Liang C."/>
            <person name="Lipzen A."/>
            <person name="Lutzoni F."/>
            <person name="Magnuson J."/>
            <person name="Mondo S."/>
            <person name="Nolan M."/>
            <person name="Ohm R."/>
            <person name="Pangilinan J."/>
            <person name="Park H.-J."/>
            <person name="Ramirez L."/>
            <person name="Alfaro M."/>
            <person name="Sun H."/>
            <person name="Tritt A."/>
            <person name="Yoshinaga Y."/>
            <person name="Zwiers L.-H."/>
            <person name="Turgeon B."/>
            <person name="Goodwin S."/>
            <person name="Spatafora J."/>
            <person name="Crous P."/>
            <person name="Grigoriev I."/>
        </authorList>
    </citation>
    <scope>NUCLEOTIDE SEQUENCE</scope>
    <source>
        <strain evidence="4">CBS 115976</strain>
    </source>
</reference>
<dbReference type="PANTHER" id="PTHR33428">
    <property type="entry name" value="CHLOROPHYLLASE-2, CHLOROPLASTIC"/>
    <property type="match status" value="1"/>
</dbReference>
<feature type="region of interest" description="Disordered" evidence="1">
    <location>
        <begin position="22"/>
        <end position="42"/>
    </location>
</feature>
<protein>
    <submittedName>
        <fullName evidence="4">Alpha/beta-hydrolase</fullName>
    </submittedName>
</protein>
<name>A0A6A6TWF7_9PEZI</name>
<evidence type="ECO:0000259" key="3">
    <source>
        <dbReference type="Pfam" id="PF12740"/>
    </source>
</evidence>
<keyword evidence="5" id="KW-1185">Reference proteome</keyword>
<keyword evidence="2" id="KW-0732">Signal</keyword>
<dbReference type="PANTHER" id="PTHR33428:SF14">
    <property type="entry name" value="CARBOXYLESTERASE TYPE B DOMAIN-CONTAINING PROTEIN"/>
    <property type="match status" value="1"/>
</dbReference>
<sequence length="280" mass="28821">MRQSIIVSALIASVAAQKGGGSIVSPYRKDDSGGSGPHKASYKADPALAKHTIYSPKTPPAEPMPLIVWGEGACANQGTAFVNLLTEIASHGYVIIANGPPGTPGSPMGSGSTTASMLTQSIDWVAKGGDGGKYGKIDMTRIGAAGQSCGGIEALTVTMSDPRIKATGMFNSGSFSTNPNISKVKNPIAYFLGGTGDIAYKNGLAEYKTIPATTPAILFNKDGAGHGGTYGEIQGGLFGKAGVAFFEYVFRNDTKAKSAIFDKSSPLIAGGFEIQTKGWK</sequence>
<feature type="signal peptide" evidence="2">
    <location>
        <begin position="1"/>
        <end position="16"/>
    </location>
</feature>
<accession>A0A6A6TWF7</accession>
<dbReference type="Pfam" id="PF12740">
    <property type="entry name" value="PETase"/>
    <property type="match status" value="1"/>
</dbReference>
<evidence type="ECO:0000313" key="5">
    <source>
        <dbReference type="Proteomes" id="UP000799302"/>
    </source>
</evidence>
<dbReference type="OrthoDB" id="2141514at2759"/>
<dbReference type="Proteomes" id="UP000799302">
    <property type="component" value="Unassembled WGS sequence"/>
</dbReference>
<dbReference type="SUPFAM" id="SSF53474">
    <property type="entry name" value="alpha/beta-Hydrolases"/>
    <property type="match status" value="1"/>
</dbReference>
<evidence type="ECO:0000256" key="2">
    <source>
        <dbReference type="SAM" id="SignalP"/>
    </source>
</evidence>
<organism evidence="4 5">
    <name type="scientific">Microthyrium microscopicum</name>
    <dbReference type="NCBI Taxonomy" id="703497"/>
    <lineage>
        <taxon>Eukaryota</taxon>
        <taxon>Fungi</taxon>
        <taxon>Dikarya</taxon>
        <taxon>Ascomycota</taxon>
        <taxon>Pezizomycotina</taxon>
        <taxon>Dothideomycetes</taxon>
        <taxon>Dothideomycetes incertae sedis</taxon>
        <taxon>Microthyriales</taxon>
        <taxon>Microthyriaceae</taxon>
        <taxon>Microthyrium</taxon>
    </lineage>
</organism>
<proteinExistence type="predicted"/>
<dbReference type="Gene3D" id="3.40.50.1820">
    <property type="entry name" value="alpha/beta hydrolase"/>
    <property type="match status" value="1"/>
</dbReference>
<keyword evidence="4" id="KW-0378">Hydrolase</keyword>
<dbReference type="EMBL" id="MU004244">
    <property type="protein sequence ID" value="KAF2663806.1"/>
    <property type="molecule type" value="Genomic_DNA"/>
</dbReference>
<dbReference type="InterPro" id="IPR029058">
    <property type="entry name" value="AB_hydrolase_fold"/>
</dbReference>
<feature type="chain" id="PRO_5025386294" evidence="2">
    <location>
        <begin position="17"/>
        <end position="280"/>
    </location>
</feature>
<dbReference type="AlphaFoldDB" id="A0A6A6TWF7"/>
<evidence type="ECO:0000313" key="4">
    <source>
        <dbReference type="EMBL" id="KAF2663806.1"/>
    </source>
</evidence>
<evidence type="ECO:0000256" key="1">
    <source>
        <dbReference type="SAM" id="MobiDB-lite"/>
    </source>
</evidence>
<dbReference type="GO" id="GO:0016787">
    <property type="term" value="F:hydrolase activity"/>
    <property type="evidence" value="ECO:0007669"/>
    <property type="project" value="UniProtKB-KW"/>
</dbReference>
<dbReference type="InterPro" id="IPR041127">
    <property type="entry name" value="PET_hydrolase/cutinase-like"/>
</dbReference>